<dbReference type="OrthoDB" id="3808065at2"/>
<evidence type="ECO:0000313" key="6">
    <source>
        <dbReference type="Proteomes" id="UP000294513"/>
    </source>
</evidence>
<proteinExistence type="predicted"/>
<evidence type="ECO:0000259" key="4">
    <source>
        <dbReference type="SMART" id="SM00418"/>
    </source>
</evidence>
<keyword evidence="1" id="KW-0805">Transcription regulation</keyword>
<keyword evidence="2" id="KW-0238">DNA-binding</keyword>
<sequence>MLRIDLTVQDLTRLRIAAGPAPLWELVLSLHMLQDRTRAPVFETWRRQVSGHLDLAATRLLMSLAPRQGGSAGFLTPTEGLYDLDEGIAAVESTPACRVRAELERLTGERGGPGSWTPGPAGVRREDMSSLGRALRAYHDAALAPFWADIQAGVDADRALRARALADGGYEGLLGSLHPITRGGASFLEIDCPVERRLCLDGRGLLLVPSYFCHRRPIARRETGSVPLLVYPIGHRQLSAGRGPAHRALAALLGATRAAILATIARNGGATTGELAHRVGVSPAAVSQHTTVLRDAGLIVTRRVSCRCVHAITDRGGVLCAERPDP</sequence>
<dbReference type="PANTHER" id="PTHR43132:SF8">
    <property type="entry name" value="HTH-TYPE TRANSCRIPTIONAL REGULATOR KMTR"/>
    <property type="match status" value="1"/>
</dbReference>
<dbReference type="GO" id="GO:0003677">
    <property type="term" value="F:DNA binding"/>
    <property type="evidence" value="ECO:0007669"/>
    <property type="project" value="UniProtKB-KW"/>
</dbReference>
<dbReference type="InterPro" id="IPR011991">
    <property type="entry name" value="ArsR-like_HTH"/>
</dbReference>
<keyword evidence="3" id="KW-0804">Transcription</keyword>
<comment type="caution">
    <text evidence="5">The sequence shown here is derived from an EMBL/GenBank/DDBJ whole genome shotgun (WGS) entry which is preliminary data.</text>
</comment>
<evidence type="ECO:0000256" key="1">
    <source>
        <dbReference type="ARBA" id="ARBA00023015"/>
    </source>
</evidence>
<dbReference type="Proteomes" id="UP000294513">
    <property type="component" value="Unassembled WGS sequence"/>
</dbReference>
<feature type="domain" description="HTH arsR-type" evidence="4">
    <location>
        <begin position="247"/>
        <end position="324"/>
    </location>
</feature>
<dbReference type="GO" id="GO:0003700">
    <property type="term" value="F:DNA-binding transcription factor activity"/>
    <property type="evidence" value="ECO:0007669"/>
    <property type="project" value="InterPro"/>
</dbReference>
<gene>
    <name evidence="5" type="ORF">E1298_14370</name>
</gene>
<protein>
    <submittedName>
        <fullName evidence="5">ArsR family transcriptional regulator</fullName>
    </submittedName>
</protein>
<dbReference type="InterPro" id="IPR051011">
    <property type="entry name" value="Metal_resp_trans_reg"/>
</dbReference>
<reference evidence="5 6" key="1">
    <citation type="submission" date="2019-03" db="EMBL/GenBank/DDBJ databases">
        <title>Draft genome sequences of novel Actinobacteria.</title>
        <authorList>
            <person name="Sahin N."/>
            <person name="Ay H."/>
            <person name="Saygin H."/>
        </authorList>
    </citation>
    <scope>NUCLEOTIDE SEQUENCE [LARGE SCALE GENOMIC DNA]</scope>
    <source>
        <strain evidence="5 6">H3C3</strain>
    </source>
</reference>
<dbReference type="PANTHER" id="PTHR43132">
    <property type="entry name" value="ARSENICAL RESISTANCE OPERON REPRESSOR ARSR-RELATED"/>
    <property type="match status" value="1"/>
</dbReference>
<dbReference type="RefSeq" id="WP_131893279.1">
    <property type="nucleotide sequence ID" value="NZ_SMKU01000059.1"/>
</dbReference>
<dbReference type="Pfam" id="PF13412">
    <property type="entry name" value="HTH_24"/>
    <property type="match status" value="1"/>
</dbReference>
<accession>A0A4V2YXG5</accession>
<evidence type="ECO:0000256" key="3">
    <source>
        <dbReference type="ARBA" id="ARBA00023163"/>
    </source>
</evidence>
<keyword evidence="6" id="KW-1185">Reference proteome</keyword>
<dbReference type="InterPro" id="IPR036388">
    <property type="entry name" value="WH-like_DNA-bd_sf"/>
</dbReference>
<dbReference type="CDD" id="cd00090">
    <property type="entry name" value="HTH_ARSR"/>
    <property type="match status" value="1"/>
</dbReference>
<dbReference type="InterPro" id="IPR001845">
    <property type="entry name" value="HTH_ArsR_DNA-bd_dom"/>
</dbReference>
<dbReference type="SUPFAM" id="SSF46785">
    <property type="entry name" value="Winged helix' DNA-binding domain"/>
    <property type="match status" value="1"/>
</dbReference>
<dbReference type="AlphaFoldDB" id="A0A4V2YXG5"/>
<name>A0A4V2YXG5_9ACTN</name>
<dbReference type="Gene3D" id="1.10.10.10">
    <property type="entry name" value="Winged helix-like DNA-binding domain superfamily/Winged helix DNA-binding domain"/>
    <property type="match status" value="1"/>
</dbReference>
<dbReference type="SMART" id="SM00418">
    <property type="entry name" value="HTH_ARSR"/>
    <property type="match status" value="1"/>
</dbReference>
<organism evidence="5 6">
    <name type="scientific">Actinomadura rubrisoli</name>
    <dbReference type="NCBI Taxonomy" id="2530368"/>
    <lineage>
        <taxon>Bacteria</taxon>
        <taxon>Bacillati</taxon>
        <taxon>Actinomycetota</taxon>
        <taxon>Actinomycetes</taxon>
        <taxon>Streptosporangiales</taxon>
        <taxon>Thermomonosporaceae</taxon>
        <taxon>Actinomadura</taxon>
    </lineage>
</organism>
<evidence type="ECO:0000256" key="2">
    <source>
        <dbReference type="ARBA" id="ARBA00023125"/>
    </source>
</evidence>
<dbReference type="InterPro" id="IPR036390">
    <property type="entry name" value="WH_DNA-bd_sf"/>
</dbReference>
<evidence type="ECO:0000313" key="5">
    <source>
        <dbReference type="EMBL" id="TDD89277.1"/>
    </source>
</evidence>
<dbReference type="EMBL" id="SMKU01000059">
    <property type="protein sequence ID" value="TDD89277.1"/>
    <property type="molecule type" value="Genomic_DNA"/>
</dbReference>